<reference evidence="12" key="1">
    <citation type="submission" date="2024-06" db="EMBL/GenBank/DDBJ databases">
        <title>Multi-omics analyses provide insights into the biosynthesis of the anticancer antibiotic pleurotin in Hohenbuehelia grisea.</title>
        <authorList>
            <person name="Weaver J.A."/>
            <person name="Alberti F."/>
        </authorList>
    </citation>
    <scope>NUCLEOTIDE SEQUENCE [LARGE SCALE GENOMIC DNA]</scope>
    <source>
        <strain evidence="12">T-177</strain>
    </source>
</reference>
<keyword evidence="12" id="KW-1185">Reference proteome</keyword>
<evidence type="ECO:0000256" key="1">
    <source>
        <dbReference type="ARBA" id="ARBA00001961"/>
    </source>
</evidence>
<dbReference type="Pfam" id="PF13661">
    <property type="entry name" value="2OG-FeII_Oxy_4"/>
    <property type="match status" value="1"/>
</dbReference>
<feature type="region of interest" description="Disordered" evidence="9">
    <location>
        <begin position="1"/>
        <end position="20"/>
    </location>
</feature>
<keyword evidence="5" id="KW-0223">Dioxygenase</keyword>
<protein>
    <recommendedName>
        <fullName evidence="10">Fe2OG dioxygenase domain-containing protein</fullName>
    </recommendedName>
</protein>
<dbReference type="Gene3D" id="3.60.130.20">
    <property type="entry name" value="Oxoglutarate/iron-dependent oxygenase, C-terminal degradation domain"/>
    <property type="match status" value="1"/>
</dbReference>
<comment type="caution">
    <text evidence="11">The sequence shown here is derived from an EMBL/GenBank/DDBJ whole genome shotgun (WGS) entry which is preliminary data.</text>
</comment>
<evidence type="ECO:0000259" key="10">
    <source>
        <dbReference type="PROSITE" id="PS51471"/>
    </source>
</evidence>
<evidence type="ECO:0000256" key="3">
    <source>
        <dbReference type="ARBA" id="ARBA00022723"/>
    </source>
</evidence>
<feature type="compositionally biased region" description="Low complexity" evidence="9">
    <location>
        <begin position="629"/>
        <end position="647"/>
    </location>
</feature>
<dbReference type="InterPro" id="IPR051842">
    <property type="entry name" value="uS12_prolyl_hydroxylase"/>
</dbReference>
<accession>A0ABR3J3G0</accession>
<dbReference type="InterPro" id="IPR005123">
    <property type="entry name" value="Oxoglu/Fe-dep_dioxygenase_dom"/>
</dbReference>
<dbReference type="PROSITE" id="PS51471">
    <property type="entry name" value="FE2OG_OXY"/>
    <property type="match status" value="1"/>
</dbReference>
<keyword evidence="4" id="KW-0847">Vitamin C</keyword>
<dbReference type="Gene3D" id="2.60.120.620">
    <property type="entry name" value="q2cbj1_9rhob like domain"/>
    <property type="match status" value="1"/>
</dbReference>
<evidence type="ECO:0000256" key="4">
    <source>
        <dbReference type="ARBA" id="ARBA00022896"/>
    </source>
</evidence>
<evidence type="ECO:0000256" key="9">
    <source>
        <dbReference type="SAM" id="MobiDB-lite"/>
    </source>
</evidence>
<feature type="compositionally biased region" description="Acidic residues" evidence="9">
    <location>
        <begin position="673"/>
        <end position="687"/>
    </location>
</feature>
<gene>
    <name evidence="11" type="ORF">HGRIS_010098</name>
</gene>
<dbReference type="PANTHER" id="PTHR12117">
    <property type="entry name" value="HISTONE ACETYLTRANSFERASE COMPLEX"/>
    <property type="match status" value="1"/>
</dbReference>
<evidence type="ECO:0000256" key="2">
    <source>
        <dbReference type="ARBA" id="ARBA00007443"/>
    </source>
</evidence>
<comment type="similarity">
    <text evidence="2">Belongs to the TPA1 family.</text>
</comment>
<dbReference type="InterPro" id="IPR043044">
    <property type="entry name" value="TPA1/Ofd1_C"/>
</dbReference>
<proteinExistence type="inferred from homology"/>
<dbReference type="Proteomes" id="UP001556367">
    <property type="component" value="Unassembled WGS sequence"/>
</dbReference>
<feature type="region of interest" description="Disordered" evidence="9">
    <location>
        <begin position="577"/>
        <end position="689"/>
    </location>
</feature>
<dbReference type="InterPro" id="IPR039558">
    <property type="entry name" value="TPA1/OFD1_N"/>
</dbReference>
<name>A0ABR3J3G0_9AGAR</name>
<feature type="compositionally biased region" description="Polar residues" evidence="9">
    <location>
        <begin position="600"/>
        <end position="628"/>
    </location>
</feature>
<feature type="compositionally biased region" description="Basic and acidic residues" evidence="9">
    <location>
        <begin position="1"/>
        <end position="15"/>
    </location>
</feature>
<evidence type="ECO:0000256" key="7">
    <source>
        <dbReference type="ARBA" id="ARBA00023004"/>
    </source>
</evidence>
<evidence type="ECO:0000313" key="12">
    <source>
        <dbReference type="Proteomes" id="UP001556367"/>
    </source>
</evidence>
<evidence type="ECO:0000313" key="11">
    <source>
        <dbReference type="EMBL" id="KAL0950097.1"/>
    </source>
</evidence>
<dbReference type="SMART" id="SM00702">
    <property type="entry name" value="P4Hc"/>
    <property type="match status" value="1"/>
</dbReference>
<keyword evidence="3" id="KW-0479">Metal-binding</keyword>
<dbReference type="Pfam" id="PF10637">
    <property type="entry name" value="Ofd1_CTDD"/>
    <property type="match status" value="2"/>
</dbReference>
<evidence type="ECO:0000256" key="5">
    <source>
        <dbReference type="ARBA" id="ARBA00022964"/>
    </source>
</evidence>
<dbReference type="EMBL" id="JASNQZ010000012">
    <property type="protein sequence ID" value="KAL0950097.1"/>
    <property type="molecule type" value="Genomic_DNA"/>
</dbReference>
<dbReference type="PANTHER" id="PTHR12117:SF0">
    <property type="entry name" value="PROLYL 3-HYDROXYLASE OGFOD1"/>
    <property type="match status" value="1"/>
</dbReference>
<feature type="compositionally biased region" description="Low complexity" evidence="9">
    <location>
        <begin position="656"/>
        <end position="672"/>
    </location>
</feature>
<evidence type="ECO:0000256" key="8">
    <source>
        <dbReference type="ARBA" id="ARBA00047444"/>
    </source>
</evidence>
<sequence length="742" mass="81507">MARTHDRSPSPERSDSSSIAKKLKTTHVSKDDPQVQFYSGVLDHGNVARLHDEYVVSGPFKHAIIEKLFNDDLLKNVKDECLSELNFTEKETDIYKVNQTGDLASLNYLTADQISLLPSLLTLRDALYSSTFRNFLRTVTGCGPLSGIKQDMSVNSYTKGCHLLNHDDVIGTRRVSYILYMPLPHYQFWQKDWGGALELYPAQEGPDGNMEPKPIPSKTVPPSWNQFIFFEVQPGRSFHSVEEVVVGGPEDGRERLSISGWFHAAQPGEEDYVEEPVAEVKSSREQLTSTSTNFKEYANPEIIPSSDVELSEAHVNFLSEFLNPVYLQTRTMKTLAQRFVEESSLELHHFLSNELSISLEPRLRELDKKDGLGPERNGRIPLHTAGTHQADNGFPFSAPGTAVPTAGTSSGLSTPLATPALTTPGGTITPASPGWEIKGPPHKWRYCTLRERPSGQPVAAVSPRAAHESSDEIMRSLQDELFPSPAFRAWLAVISRLLPLGYAVEARRFRPGLDYTLATSEEKDVRLDVVLGLSPDVERDADEHAGRNKSQVRGWQAAEWGGWECYMAPHDEEDDPAVYRASTHKKKPQPDASPVATPQKAGTSNAGDASPKSNSKANGSPHSPKQHANGSNGSSKSNGSNGSNGNGAHHHHSRSPHGSSSPAPGAADPAAENADEPMDEDEEEEDSTLLTVQPGFNRLLLVLRDERVMRFVKYVSAAAEGSRWDVCGEYAVGMVEEESAEE</sequence>
<keyword evidence="6" id="KW-0560">Oxidoreductase</keyword>
<feature type="domain" description="Fe2OG dioxygenase" evidence="10">
    <location>
        <begin position="148"/>
        <end position="264"/>
    </location>
</feature>
<comment type="cofactor">
    <cofactor evidence="1">
        <name>L-ascorbate</name>
        <dbReference type="ChEBI" id="CHEBI:38290"/>
    </cofactor>
</comment>
<organism evidence="11 12">
    <name type="scientific">Hohenbuehelia grisea</name>
    <dbReference type="NCBI Taxonomy" id="104357"/>
    <lineage>
        <taxon>Eukaryota</taxon>
        <taxon>Fungi</taxon>
        <taxon>Dikarya</taxon>
        <taxon>Basidiomycota</taxon>
        <taxon>Agaricomycotina</taxon>
        <taxon>Agaricomycetes</taxon>
        <taxon>Agaricomycetidae</taxon>
        <taxon>Agaricales</taxon>
        <taxon>Pleurotineae</taxon>
        <taxon>Pleurotaceae</taxon>
        <taxon>Hohenbuehelia</taxon>
    </lineage>
</organism>
<keyword evidence="7" id="KW-0408">Iron</keyword>
<evidence type="ECO:0000256" key="6">
    <source>
        <dbReference type="ARBA" id="ARBA00023002"/>
    </source>
</evidence>
<dbReference type="InterPro" id="IPR019601">
    <property type="entry name" value="Oxoglutarate/Fe-dep_Oase_C"/>
</dbReference>
<dbReference type="InterPro" id="IPR006620">
    <property type="entry name" value="Pro_4_hyd_alph"/>
</dbReference>
<comment type="catalytic activity">
    <reaction evidence="8">
        <text>[ribosomal protein uS12]-L-proline + 2-oxoglutarate + O2 = [ribosomal protein uS12]-(3S)-3-hydroxy-L-proline + succinate + CO2</text>
        <dbReference type="Rhea" id="RHEA:54156"/>
        <dbReference type="Rhea" id="RHEA-COMP:13816"/>
        <dbReference type="Rhea" id="RHEA-COMP:13818"/>
        <dbReference type="ChEBI" id="CHEBI:15379"/>
        <dbReference type="ChEBI" id="CHEBI:16526"/>
        <dbReference type="ChEBI" id="CHEBI:16810"/>
        <dbReference type="ChEBI" id="CHEBI:30031"/>
        <dbReference type="ChEBI" id="CHEBI:50342"/>
        <dbReference type="ChEBI" id="CHEBI:85428"/>
    </reaction>
</comment>